<dbReference type="EMBL" id="CAJVPT010015255">
    <property type="protein sequence ID" value="CAG8610433.1"/>
    <property type="molecule type" value="Genomic_DNA"/>
</dbReference>
<dbReference type="Proteomes" id="UP000789525">
    <property type="component" value="Unassembled WGS sequence"/>
</dbReference>
<proteinExistence type="predicted"/>
<organism evidence="1 2">
    <name type="scientific">Acaulospora colombiana</name>
    <dbReference type="NCBI Taxonomy" id="27376"/>
    <lineage>
        <taxon>Eukaryota</taxon>
        <taxon>Fungi</taxon>
        <taxon>Fungi incertae sedis</taxon>
        <taxon>Mucoromycota</taxon>
        <taxon>Glomeromycotina</taxon>
        <taxon>Glomeromycetes</taxon>
        <taxon>Diversisporales</taxon>
        <taxon>Acaulosporaceae</taxon>
        <taxon>Acaulospora</taxon>
    </lineage>
</organism>
<accession>A0ACA9MS35</accession>
<name>A0ACA9MS35_9GLOM</name>
<reference evidence="1" key="1">
    <citation type="submission" date="2021-06" db="EMBL/GenBank/DDBJ databases">
        <authorList>
            <person name="Kallberg Y."/>
            <person name="Tangrot J."/>
            <person name="Rosling A."/>
        </authorList>
    </citation>
    <scope>NUCLEOTIDE SEQUENCE</scope>
    <source>
        <strain evidence="1">CL356</strain>
    </source>
</reference>
<gene>
    <name evidence="1" type="ORF">ACOLOM_LOCUS6998</name>
</gene>
<sequence>MTGLVLVDVAISNPGDQERRRGGTRILLSKFAVLQLASMLYNDLVKGSSKDTRQVLKRIDYGGTFTLLLLVGSSLLFLATKYNAEYPVSGTDKSEMICPNLSQWSHPYVWSSLICMMVSLLGFILIELYVSPEPIMPPFLLHQRVPVLVSVSNVLVSVCNFAVTYFFPVWFETVKLASASSAGKYKVLSVVFGIFPTLAAVLIASLTADSSEWLQWLSLVGIPSTNVDEH</sequence>
<protein>
    <submittedName>
        <fullName evidence="1">12248_t:CDS:1</fullName>
    </submittedName>
</protein>
<evidence type="ECO:0000313" key="1">
    <source>
        <dbReference type="EMBL" id="CAG8610433.1"/>
    </source>
</evidence>
<evidence type="ECO:0000313" key="2">
    <source>
        <dbReference type="Proteomes" id="UP000789525"/>
    </source>
</evidence>
<keyword evidence="2" id="KW-1185">Reference proteome</keyword>
<comment type="caution">
    <text evidence="1">The sequence shown here is derived from an EMBL/GenBank/DDBJ whole genome shotgun (WGS) entry which is preliminary data.</text>
</comment>